<comment type="caution">
    <text evidence="1">The sequence shown here is derived from an EMBL/GenBank/DDBJ whole genome shotgun (WGS) entry which is preliminary data.</text>
</comment>
<sequence length="70" mass="7412">MALSVAERLDVKRAGQGVYSFYTHSVEPDGFLECLAVVFGTGVHAAGNIYKGAERDAPPVVPHGNTPLLD</sequence>
<dbReference type="AlphaFoldDB" id="A0A645EQX3"/>
<proteinExistence type="predicted"/>
<reference evidence="1" key="1">
    <citation type="submission" date="2019-08" db="EMBL/GenBank/DDBJ databases">
        <authorList>
            <person name="Kucharzyk K."/>
            <person name="Murdoch R.W."/>
            <person name="Higgins S."/>
            <person name="Loffler F."/>
        </authorList>
    </citation>
    <scope>NUCLEOTIDE SEQUENCE</scope>
</reference>
<evidence type="ECO:0000313" key="1">
    <source>
        <dbReference type="EMBL" id="MPN03846.1"/>
    </source>
</evidence>
<dbReference type="EMBL" id="VSSQ01049766">
    <property type="protein sequence ID" value="MPN03846.1"/>
    <property type="molecule type" value="Genomic_DNA"/>
</dbReference>
<gene>
    <name evidence="1" type="ORF">SDC9_151080</name>
</gene>
<name>A0A645EQX3_9ZZZZ</name>
<protein>
    <submittedName>
        <fullName evidence="1">Uncharacterized protein</fullName>
    </submittedName>
</protein>
<accession>A0A645EQX3</accession>
<organism evidence="1">
    <name type="scientific">bioreactor metagenome</name>
    <dbReference type="NCBI Taxonomy" id="1076179"/>
    <lineage>
        <taxon>unclassified sequences</taxon>
        <taxon>metagenomes</taxon>
        <taxon>ecological metagenomes</taxon>
    </lineage>
</organism>